<dbReference type="SMART" id="SM00052">
    <property type="entry name" value="EAL"/>
    <property type="match status" value="1"/>
</dbReference>
<proteinExistence type="predicted"/>
<dbReference type="SUPFAM" id="SSF55781">
    <property type="entry name" value="GAF domain-like"/>
    <property type="match status" value="1"/>
</dbReference>
<dbReference type="SMART" id="SM00065">
    <property type="entry name" value="GAF"/>
    <property type="match status" value="1"/>
</dbReference>
<dbReference type="CDD" id="cd01948">
    <property type="entry name" value="EAL"/>
    <property type="match status" value="1"/>
</dbReference>
<gene>
    <name evidence="2" type="ORF">M6B22_19395</name>
</gene>
<reference evidence="2" key="1">
    <citation type="submission" date="2022-05" db="EMBL/GenBank/DDBJ databases">
        <title>Jatrophihabitans sp. SB3-54 whole genome sequence.</title>
        <authorList>
            <person name="Suh M.K."/>
            <person name="Eom M.K."/>
            <person name="Kim J.S."/>
            <person name="Kim H.S."/>
            <person name="Do H.E."/>
            <person name="Shin Y.K."/>
            <person name="Lee J.-S."/>
        </authorList>
    </citation>
    <scope>NUCLEOTIDE SEQUENCE</scope>
    <source>
        <strain evidence="2">SB3-54</strain>
    </source>
</reference>
<dbReference type="Gene3D" id="3.30.450.40">
    <property type="match status" value="1"/>
</dbReference>
<dbReference type="Pfam" id="PF00563">
    <property type="entry name" value="EAL"/>
    <property type="match status" value="1"/>
</dbReference>
<dbReference type="Proteomes" id="UP001164693">
    <property type="component" value="Chromosome"/>
</dbReference>
<accession>A0ABY7K029</accession>
<dbReference type="PANTHER" id="PTHR33121:SF70">
    <property type="entry name" value="SIGNALING PROTEIN YKOW"/>
    <property type="match status" value="1"/>
</dbReference>
<sequence length="427" mass="44722">MPCHYGEVMSAWRGSEADPSAPEMFLQPIVDLVTGRTVAVEALARFPSAAGIEVGQVFAAAHATGGGFALEAACVRAARELLPGIPVGVDVAINVSPDALEHPQVRAAMAGDLRRVIVEVTEQPAADPARLQGELRALRERGAKIAVDDVTTGYAGLIRLAELRPDLIKIDGGAVAAITGNTELVAVVEALVSLGRRLGCLVLAEGLERLSDLQTLAALDVDLVQGWAVGTPAPEFRPVSAEVRAACAASRRELLRLEPSAPPADARIDIHHITASLASTAYRVQLDQVLTNAAHTLGATLIGVSVLDEDGMLREIIATGGQLDGTTYRLGDFPATAAALREGVMLEVHAGSAESDPAEREVLRRLGMASLLLVPLIGVDGPLGVLELSCSRPRRWTAGDLSIARIVSRHVAHALARIDSGAAAHRQ</sequence>
<dbReference type="SUPFAM" id="SSF141868">
    <property type="entry name" value="EAL domain-like"/>
    <property type="match status" value="1"/>
</dbReference>
<dbReference type="PANTHER" id="PTHR33121">
    <property type="entry name" value="CYCLIC DI-GMP PHOSPHODIESTERASE PDEF"/>
    <property type="match status" value="1"/>
</dbReference>
<evidence type="ECO:0000313" key="2">
    <source>
        <dbReference type="EMBL" id="WAX56671.1"/>
    </source>
</evidence>
<dbReference type="RefSeq" id="WP_269443203.1">
    <property type="nucleotide sequence ID" value="NZ_CP097463.1"/>
</dbReference>
<evidence type="ECO:0000259" key="1">
    <source>
        <dbReference type="PROSITE" id="PS50883"/>
    </source>
</evidence>
<dbReference type="InterPro" id="IPR029016">
    <property type="entry name" value="GAF-like_dom_sf"/>
</dbReference>
<name>A0ABY7K029_9ACTN</name>
<feature type="domain" description="EAL" evidence="1">
    <location>
        <begin position="5"/>
        <end position="246"/>
    </location>
</feature>
<dbReference type="Pfam" id="PF01590">
    <property type="entry name" value="GAF"/>
    <property type="match status" value="1"/>
</dbReference>
<dbReference type="InterPro" id="IPR050706">
    <property type="entry name" value="Cyclic-di-GMP_PDE-like"/>
</dbReference>
<keyword evidence="3" id="KW-1185">Reference proteome</keyword>
<dbReference type="PROSITE" id="PS50883">
    <property type="entry name" value="EAL"/>
    <property type="match status" value="1"/>
</dbReference>
<dbReference type="InterPro" id="IPR001633">
    <property type="entry name" value="EAL_dom"/>
</dbReference>
<protein>
    <submittedName>
        <fullName evidence="2">EAL domain-containing protein</fullName>
    </submittedName>
</protein>
<evidence type="ECO:0000313" key="3">
    <source>
        <dbReference type="Proteomes" id="UP001164693"/>
    </source>
</evidence>
<dbReference type="Gene3D" id="3.20.20.450">
    <property type="entry name" value="EAL domain"/>
    <property type="match status" value="1"/>
</dbReference>
<organism evidence="2 3">
    <name type="scientific">Jatrophihabitans cynanchi</name>
    <dbReference type="NCBI Taxonomy" id="2944128"/>
    <lineage>
        <taxon>Bacteria</taxon>
        <taxon>Bacillati</taxon>
        <taxon>Actinomycetota</taxon>
        <taxon>Actinomycetes</taxon>
        <taxon>Jatrophihabitantales</taxon>
        <taxon>Jatrophihabitantaceae</taxon>
        <taxon>Jatrophihabitans</taxon>
    </lineage>
</organism>
<dbReference type="InterPro" id="IPR035919">
    <property type="entry name" value="EAL_sf"/>
</dbReference>
<dbReference type="InterPro" id="IPR003018">
    <property type="entry name" value="GAF"/>
</dbReference>
<dbReference type="EMBL" id="CP097463">
    <property type="protein sequence ID" value="WAX56671.1"/>
    <property type="molecule type" value="Genomic_DNA"/>
</dbReference>